<dbReference type="RefSeq" id="WP_166127505.1">
    <property type="nucleotide sequence ID" value="NZ_JAANOQ010000004.1"/>
</dbReference>
<evidence type="ECO:0000256" key="1">
    <source>
        <dbReference type="SAM" id="MobiDB-lite"/>
    </source>
</evidence>
<comment type="caution">
    <text evidence="3">The sequence shown here is derived from an EMBL/GenBank/DDBJ whole genome shotgun (WGS) entry which is preliminary data.</text>
</comment>
<feature type="signal peptide" evidence="2">
    <location>
        <begin position="1"/>
        <end position="20"/>
    </location>
</feature>
<dbReference type="Proteomes" id="UP000605990">
    <property type="component" value="Unassembled WGS sequence"/>
</dbReference>
<keyword evidence="4" id="KW-1185">Reference proteome</keyword>
<sequence length="61" mass="6694">MKKVLSIVALMAFMVSSATVVDFKEKEKEKKKTAKTEKACTDKKDAKSCSTSAKKSCCSKK</sequence>
<evidence type="ECO:0000256" key="2">
    <source>
        <dbReference type="SAM" id="SignalP"/>
    </source>
</evidence>
<evidence type="ECO:0000313" key="3">
    <source>
        <dbReference type="EMBL" id="MBC5834660.1"/>
    </source>
</evidence>
<feature type="compositionally biased region" description="Basic and acidic residues" evidence="1">
    <location>
        <begin position="28"/>
        <end position="47"/>
    </location>
</feature>
<feature type="chain" id="PRO_5046894717" evidence="2">
    <location>
        <begin position="21"/>
        <end position="61"/>
    </location>
</feature>
<dbReference type="EMBL" id="JACRUN010000003">
    <property type="protein sequence ID" value="MBC5834660.1"/>
    <property type="molecule type" value="Genomic_DNA"/>
</dbReference>
<keyword evidence="2" id="KW-0732">Signal</keyword>
<organism evidence="3 4">
    <name type="scientific">Flavobacterium bernardetii</name>
    <dbReference type="NCBI Taxonomy" id="2813823"/>
    <lineage>
        <taxon>Bacteria</taxon>
        <taxon>Pseudomonadati</taxon>
        <taxon>Bacteroidota</taxon>
        <taxon>Flavobacteriia</taxon>
        <taxon>Flavobacteriales</taxon>
        <taxon>Flavobacteriaceae</taxon>
        <taxon>Flavobacterium</taxon>
    </lineage>
</organism>
<proteinExistence type="predicted"/>
<accession>A0ABR7IY12</accession>
<feature type="region of interest" description="Disordered" evidence="1">
    <location>
        <begin position="28"/>
        <end position="61"/>
    </location>
</feature>
<evidence type="ECO:0000313" key="4">
    <source>
        <dbReference type="Proteomes" id="UP000605990"/>
    </source>
</evidence>
<name>A0ABR7IY12_9FLAO</name>
<protein>
    <submittedName>
        <fullName evidence="3">Uncharacterized protein</fullName>
    </submittedName>
</protein>
<gene>
    <name evidence="3" type="ORF">H8R27_07160</name>
</gene>
<reference evidence="3 4" key="1">
    <citation type="submission" date="2020-08" db="EMBL/GenBank/DDBJ databases">
        <title>Description of novel Flavobacterium F-408 isolate.</title>
        <authorList>
            <person name="Saticioglu I.B."/>
            <person name="Duman M."/>
            <person name="Altun S."/>
        </authorList>
    </citation>
    <scope>NUCLEOTIDE SEQUENCE [LARGE SCALE GENOMIC DNA]</scope>
    <source>
        <strain evidence="3 4">F-408</strain>
    </source>
</reference>
<feature type="compositionally biased region" description="Low complexity" evidence="1">
    <location>
        <begin position="48"/>
        <end position="61"/>
    </location>
</feature>